<dbReference type="InterPro" id="IPR032433">
    <property type="entry name" value="DiSB-ORF2_chro"/>
</dbReference>
<evidence type="ECO:0000313" key="3">
    <source>
        <dbReference type="EMBL" id="QQM16334.1"/>
    </source>
</evidence>
<evidence type="ECO:0000259" key="2">
    <source>
        <dbReference type="Pfam" id="PF16506"/>
    </source>
</evidence>
<protein>
    <recommendedName>
        <fullName evidence="2">Putative virion glycoprotein N-terminal domain-containing protein</fullName>
    </recommendedName>
</protein>
<feature type="domain" description="Putative virion glycoprotein N-terminal" evidence="2">
    <location>
        <begin position="59"/>
        <end position="369"/>
    </location>
</feature>
<reference evidence="3" key="1">
    <citation type="journal article" date="2020" name="Viruses">
        <title>Unmapped RNA Virus Diversity in Termites and their Symbionts.</title>
        <authorList>
            <person name="Lay C.L."/>
            <person name="Shi M."/>
            <person name="Bucek A."/>
            <person name="Bourguignon T."/>
            <person name="Lo N."/>
            <person name="Holmes E.C."/>
        </authorList>
    </citation>
    <scope>NUCLEOTIDE SEQUENCE</scope>
    <source>
        <strain evidence="3">FG16_12_1</strain>
    </source>
</reference>
<feature type="transmembrane region" description="Helical" evidence="1">
    <location>
        <begin position="380"/>
        <end position="408"/>
    </location>
</feature>
<keyword evidence="1" id="KW-1133">Transmembrane helix</keyword>
<keyword evidence="1" id="KW-0812">Transmembrane</keyword>
<organism evidence="3">
    <name type="scientific">Tohsystermes virus</name>
    <dbReference type="NCBI Taxonomy" id="2796635"/>
    <lineage>
        <taxon>Viruses</taxon>
        <taxon>Riboviria</taxon>
    </lineage>
</organism>
<sequence>MCLSTVSAGYFLYSKLLQFAIDNDIQELKDALDFTEFYNPVLTPVGTILVDTPDTHDSCVSFVSTNYIFFAGCDLPGYCGSINIQRIATTWYGSEMLFCYGSSKCDFGVDCGRHKRMHLYYNITAKVNEINDWINSYHRSFRWNGSYYYLYMDTDSFLFHLDRLRVVSDGHYYKLVSVYCTEVSLTEDNYGRENTLLHAPYITHHWDKACVTRPNGTWYRYLCAPIAEKVGRVEHDSLVRMLKDITYFYVYPLEHTNYTFPITFFRERYFPTDSSLEYTYLSPLDIERNNTRMIVYQGREFSFGEHLNTTKCFNVHERYYDPVSGGINKLFHLVLGWMFDLIKFIENNIEYFLKWVIKIVGTIVKFVFDILSKIPLFVPFVITYIFIYILWFSHVVSLTISGFIWLVFLSFEI</sequence>
<keyword evidence="1" id="KW-0472">Membrane</keyword>
<reference evidence="3" key="2">
    <citation type="submission" date="2020-09" db="EMBL/GenBank/DDBJ databases">
        <authorList>
            <person name="Le Lay C."/>
            <person name="Shi M."/>
            <person name="Bucek A."/>
            <person name="Bourguignon T."/>
            <person name="Lo N."/>
            <person name="Holmes E.C."/>
        </authorList>
    </citation>
    <scope>NUCLEOTIDE SEQUENCE</scope>
    <source>
        <strain evidence="3">FG16_12_1</strain>
    </source>
</reference>
<dbReference type="Pfam" id="PF16506">
    <property type="entry name" value="DiSB-ORF2_chro"/>
    <property type="match status" value="1"/>
</dbReference>
<name>A0A7T7GV09_9VIRU</name>
<evidence type="ECO:0000256" key="1">
    <source>
        <dbReference type="SAM" id="Phobius"/>
    </source>
</evidence>
<proteinExistence type="predicted"/>
<dbReference type="EMBL" id="MW052134">
    <property type="protein sequence ID" value="QQM16334.1"/>
    <property type="molecule type" value="Genomic_RNA"/>
</dbReference>
<accession>A0A7T7GV09</accession>